<proteinExistence type="predicted"/>
<keyword evidence="3" id="KW-1185">Reference proteome</keyword>
<comment type="caution">
    <text evidence="2">The sequence shown here is derived from an EMBL/GenBank/DDBJ whole genome shotgun (WGS) entry which is preliminary data.</text>
</comment>
<dbReference type="EMBL" id="BAAAZN010000009">
    <property type="protein sequence ID" value="GAA3555335.1"/>
    <property type="molecule type" value="Genomic_DNA"/>
</dbReference>
<accession>A0ABP6WTJ3</accession>
<evidence type="ECO:0000256" key="1">
    <source>
        <dbReference type="SAM" id="MobiDB-lite"/>
    </source>
</evidence>
<protein>
    <submittedName>
        <fullName evidence="2">Uncharacterized protein</fullName>
    </submittedName>
</protein>
<evidence type="ECO:0000313" key="3">
    <source>
        <dbReference type="Proteomes" id="UP001500689"/>
    </source>
</evidence>
<dbReference type="Proteomes" id="UP001500689">
    <property type="component" value="Unassembled WGS sequence"/>
</dbReference>
<gene>
    <name evidence="2" type="ORF">GCM10022222_43700</name>
</gene>
<reference evidence="3" key="1">
    <citation type="journal article" date="2019" name="Int. J. Syst. Evol. Microbiol.">
        <title>The Global Catalogue of Microorganisms (GCM) 10K type strain sequencing project: providing services to taxonomists for standard genome sequencing and annotation.</title>
        <authorList>
            <consortium name="The Broad Institute Genomics Platform"/>
            <consortium name="The Broad Institute Genome Sequencing Center for Infectious Disease"/>
            <person name="Wu L."/>
            <person name="Ma J."/>
        </authorList>
    </citation>
    <scope>NUCLEOTIDE SEQUENCE [LARGE SCALE GENOMIC DNA]</scope>
    <source>
        <strain evidence="3">JCM 16898</strain>
    </source>
</reference>
<organism evidence="2 3">
    <name type="scientific">Amycolatopsis ultiminotia</name>
    <dbReference type="NCBI Taxonomy" id="543629"/>
    <lineage>
        <taxon>Bacteria</taxon>
        <taxon>Bacillati</taxon>
        <taxon>Actinomycetota</taxon>
        <taxon>Actinomycetes</taxon>
        <taxon>Pseudonocardiales</taxon>
        <taxon>Pseudonocardiaceae</taxon>
        <taxon>Amycolatopsis</taxon>
    </lineage>
</organism>
<feature type="region of interest" description="Disordered" evidence="1">
    <location>
        <begin position="63"/>
        <end position="87"/>
    </location>
</feature>
<evidence type="ECO:0000313" key="2">
    <source>
        <dbReference type="EMBL" id="GAA3555335.1"/>
    </source>
</evidence>
<sequence>MSLDQVIDPAGGDRHADMLWMPQCLDPLPVYTWADIWRVTNQPSVRYPLLLQSEVRTTDVVRDSLAKRHSAHTGAQPVNGGLGRTDQ</sequence>
<name>A0ABP6WTJ3_9PSEU</name>